<dbReference type="Proteomes" id="UP001300012">
    <property type="component" value="Unassembled WGS sequence"/>
</dbReference>
<comment type="caution">
    <text evidence="3">The sequence shown here is derived from an EMBL/GenBank/DDBJ whole genome shotgun (WGS) entry which is preliminary data.</text>
</comment>
<name>A0ABT1YRD0_9BACL</name>
<protein>
    <submittedName>
        <fullName evidence="3">Phage tail protein</fullName>
    </submittedName>
</protein>
<dbReference type="RefSeq" id="WP_258217284.1">
    <property type="nucleotide sequence ID" value="NZ_JANQBD010000031.1"/>
</dbReference>
<gene>
    <name evidence="3" type="ORF">NV381_31490</name>
</gene>
<evidence type="ECO:0000313" key="4">
    <source>
        <dbReference type="Proteomes" id="UP001300012"/>
    </source>
</evidence>
<sequence>MPNAPITVYDNQMRRVAYLENAFAIGYEMPLNGLWTASFSLPGNDPKNKECQPLYFVELYDDKERVELFRIIPNTARRSNDGQTVSYSCEHVLATLLDDVMFQYHTIGNLGVYTASVLQYILSKQLVQRWQLGTVSFNHQFEYNWENENLLAAVISVPKPFAEEFQWTYDTTVYPWRLNLVQPSEDVETYIRYGVNMRGIEKTVDPTNICTRMYGLGYGEGVNQLTFQDINGGLSYVEDTAAQAQYGIVSRIFVDRRYQFSETLKSRCEALLNEYKRPRVSYKVSASDIHRLTGQRIYKFKTGSIVRVKDEEMGEDFKARVVKVSKNDLRGAPGDIQLEIANKTLDIAGTMSDLANRQRIGEVYAQGATNVDSHDFADNCDQAHPAVLRFYIPEETARINKVRLSYKSEAFRAYSRAIEGGGAIATSTAGGGGIATSTAAGGGIATSTAAGGSSTQTSSSGGGVNTSTDSGGGTVSTSTDGNWVRNASRSLPVIAASGNHSHDVPTADGTYFTTFDGNHEHNLIAVHSHDVSVPNHRHDFSVPNHTHNINLPDHQHNVSLPDHSHNVSLPNHAHDFELPNHSHGIDYGIFEGPSPTLVTVAVDGVTIPNLGTSEDEIDLIPFLAKDGAGKIQRGWREIKITPNSLGRIVATVNTQLFVQSRGGGDF</sequence>
<evidence type="ECO:0000313" key="3">
    <source>
        <dbReference type="EMBL" id="MCR8635739.1"/>
    </source>
</evidence>
<proteinExistence type="predicted"/>
<dbReference type="InterPro" id="IPR007119">
    <property type="entry name" value="Phage_tail_spike_N"/>
</dbReference>
<evidence type="ECO:0000256" key="1">
    <source>
        <dbReference type="SAM" id="MobiDB-lite"/>
    </source>
</evidence>
<reference evidence="3 4" key="1">
    <citation type="submission" date="2022-08" db="EMBL/GenBank/DDBJ databases">
        <title>Paenibacillus endoradicis sp. nov., Paenibacillus radicibacter sp. nov and Paenibacillus pararadicis sp. nov., three cold-adapted plant growth-promoting bacteria isolated from root of Larix gmelinii in Great Khingan.</title>
        <authorList>
            <person name="Xue H."/>
        </authorList>
    </citation>
    <scope>NUCLEOTIDE SEQUENCE [LARGE SCALE GENOMIC DNA]</scope>
    <source>
        <strain evidence="3 4">N5-1-1-5</strain>
    </source>
</reference>
<dbReference type="NCBIfam" id="TIGR01665">
    <property type="entry name" value="put_anti_recept"/>
    <property type="match status" value="1"/>
</dbReference>
<feature type="region of interest" description="Disordered" evidence="1">
    <location>
        <begin position="448"/>
        <end position="483"/>
    </location>
</feature>
<accession>A0ABT1YRD0</accession>
<keyword evidence="4" id="KW-1185">Reference proteome</keyword>
<dbReference type="Pfam" id="PF06605">
    <property type="entry name" value="Prophage_tail"/>
    <property type="match status" value="1"/>
</dbReference>
<organism evidence="3 4">
    <name type="scientific">Paenibacillus radicis</name>
    <name type="common">ex Xue et al. 2023</name>
    <dbReference type="NCBI Taxonomy" id="2972489"/>
    <lineage>
        <taxon>Bacteria</taxon>
        <taxon>Bacillati</taxon>
        <taxon>Bacillota</taxon>
        <taxon>Bacilli</taxon>
        <taxon>Bacillales</taxon>
        <taxon>Paenibacillaceae</taxon>
        <taxon>Paenibacillus</taxon>
    </lineage>
</organism>
<dbReference type="EMBL" id="JANQBD010000031">
    <property type="protein sequence ID" value="MCR8635739.1"/>
    <property type="molecule type" value="Genomic_DNA"/>
</dbReference>
<feature type="domain" description="Tail spike" evidence="2">
    <location>
        <begin position="95"/>
        <end position="352"/>
    </location>
</feature>
<dbReference type="InterPro" id="IPR010572">
    <property type="entry name" value="Tail_dom"/>
</dbReference>
<evidence type="ECO:0000259" key="2">
    <source>
        <dbReference type="Pfam" id="PF06605"/>
    </source>
</evidence>
<feature type="compositionally biased region" description="Gly residues" evidence="1">
    <location>
        <begin position="460"/>
        <end position="474"/>
    </location>
</feature>
<feature type="compositionally biased region" description="Low complexity" evidence="1">
    <location>
        <begin position="448"/>
        <end position="459"/>
    </location>
</feature>